<dbReference type="InterPro" id="IPR002067">
    <property type="entry name" value="MCP"/>
</dbReference>
<feature type="repeat" description="Solcar" evidence="9">
    <location>
        <begin position="72"/>
        <end position="164"/>
    </location>
</feature>
<evidence type="ECO:0000256" key="11">
    <source>
        <dbReference type="RuleBase" id="RU368008"/>
    </source>
</evidence>
<keyword evidence="7 9" id="KW-0472">Membrane</keyword>
<evidence type="ECO:0000256" key="5">
    <source>
        <dbReference type="ARBA" id="ARBA00022737"/>
    </source>
</evidence>
<comment type="catalytic activity">
    <reaction evidence="8">
        <text>ADP(in) + ATP(out) = ADP(out) + ATP(in)</text>
        <dbReference type="Rhea" id="RHEA:34999"/>
        <dbReference type="ChEBI" id="CHEBI:30616"/>
        <dbReference type="ChEBI" id="CHEBI:456216"/>
    </reaction>
    <physiologicalReaction direction="left-to-right" evidence="8">
        <dbReference type="Rhea" id="RHEA:35000"/>
    </physiologicalReaction>
</comment>
<dbReference type="InterPro" id="IPR002113">
    <property type="entry name" value="ADT_euk_type"/>
</dbReference>
<keyword evidence="3 10" id="KW-0813">Transport</keyword>
<dbReference type="Pfam" id="PF00153">
    <property type="entry name" value="Mito_carr"/>
    <property type="match status" value="2"/>
</dbReference>
<comment type="subcellular location">
    <subcellularLocation>
        <location evidence="1 11">Membrane</location>
        <topology evidence="1 11">Multi-pass membrane protein</topology>
    </subcellularLocation>
</comment>
<feature type="transmembrane region" description="Helical" evidence="11">
    <location>
        <begin position="179"/>
        <end position="201"/>
    </location>
</feature>
<keyword evidence="14" id="KW-1185">Reference proteome</keyword>
<evidence type="ECO:0000256" key="10">
    <source>
        <dbReference type="RuleBase" id="RU000488"/>
    </source>
</evidence>
<dbReference type="EMBL" id="JAUESC010000385">
    <property type="protein sequence ID" value="KAK0578146.1"/>
    <property type="molecule type" value="Genomic_DNA"/>
</dbReference>
<dbReference type="PANTHER" id="PTHR45635">
    <property type="entry name" value="ADP,ATP CARRIER PROTEIN 1-RELATED-RELATED"/>
    <property type="match status" value="1"/>
</dbReference>
<feature type="region of interest" description="Disordered" evidence="12">
    <location>
        <begin position="332"/>
        <end position="365"/>
    </location>
</feature>
<evidence type="ECO:0000256" key="3">
    <source>
        <dbReference type="ARBA" id="ARBA00022448"/>
    </source>
</evidence>
<evidence type="ECO:0000256" key="4">
    <source>
        <dbReference type="ARBA" id="ARBA00022692"/>
    </source>
</evidence>
<feature type="region of interest" description="Disordered" evidence="12">
    <location>
        <begin position="42"/>
        <end position="63"/>
    </location>
</feature>
<keyword evidence="4 9" id="KW-0812">Transmembrane</keyword>
<dbReference type="Gene3D" id="1.50.40.10">
    <property type="entry name" value="Mitochondrial carrier domain"/>
    <property type="match status" value="1"/>
</dbReference>
<comment type="similarity">
    <text evidence="2 10">Belongs to the mitochondrial carrier (TC 2.A.29) family.</text>
</comment>
<feature type="transmembrane region" description="Helical" evidence="11">
    <location>
        <begin position="73"/>
        <end position="91"/>
    </location>
</feature>
<evidence type="ECO:0000313" key="13">
    <source>
        <dbReference type="EMBL" id="KAK0578146.1"/>
    </source>
</evidence>
<dbReference type="GO" id="GO:0140021">
    <property type="term" value="P:mitochondrial ADP transmembrane transport"/>
    <property type="evidence" value="ECO:0007669"/>
    <property type="project" value="InterPro"/>
</dbReference>
<dbReference type="Proteomes" id="UP001168877">
    <property type="component" value="Unassembled WGS sequence"/>
</dbReference>
<reference evidence="13" key="2">
    <citation type="submission" date="2023-06" db="EMBL/GenBank/DDBJ databases">
        <authorList>
            <person name="Swenson N.G."/>
            <person name="Wegrzyn J.L."/>
            <person name="Mcevoy S.L."/>
        </authorList>
    </citation>
    <scope>NUCLEOTIDE SEQUENCE</scope>
    <source>
        <strain evidence="13">NS2018</strain>
        <tissue evidence="13">Leaf</tissue>
    </source>
</reference>
<reference evidence="13" key="1">
    <citation type="journal article" date="2022" name="Plant J.">
        <title>Strategies of tolerance reflected in two North American maple genomes.</title>
        <authorList>
            <person name="McEvoy S.L."/>
            <person name="Sezen U.U."/>
            <person name="Trouern-Trend A."/>
            <person name="McMahon S.M."/>
            <person name="Schaberg P.G."/>
            <person name="Yang J."/>
            <person name="Wegrzyn J.L."/>
            <person name="Swenson N.G."/>
        </authorList>
    </citation>
    <scope>NUCLEOTIDE SEQUENCE</scope>
    <source>
        <strain evidence="13">NS2018</strain>
    </source>
</reference>
<evidence type="ECO:0000313" key="14">
    <source>
        <dbReference type="Proteomes" id="UP001168877"/>
    </source>
</evidence>
<evidence type="ECO:0000256" key="12">
    <source>
        <dbReference type="SAM" id="MobiDB-lite"/>
    </source>
</evidence>
<feature type="compositionally biased region" description="Low complexity" evidence="12">
    <location>
        <begin position="42"/>
        <end position="51"/>
    </location>
</feature>
<comment type="function">
    <text evidence="11">Catalyzes the exchange of ADP and ATP across the membrane.</text>
</comment>
<gene>
    <name evidence="13" type="ORF">LWI29_005824</name>
</gene>
<protein>
    <recommendedName>
        <fullName evidence="11">ADP/ATP translocase</fullName>
    </recommendedName>
    <alternativeName>
        <fullName evidence="11">ADP,ATP carrier protein</fullName>
    </alternativeName>
</protein>
<dbReference type="PRINTS" id="PR00927">
    <property type="entry name" value="ADPTRNSLCASE"/>
</dbReference>
<evidence type="ECO:0000256" key="1">
    <source>
        <dbReference type="ARBA" id="ARBA00004141"/>
    </source>
</evidence>
<accession>A0AA39RNZ2</accession>
<feature type="transmembrane region" description="Helical" evidence="11">
    <location>
        <begin position="243"/>
        <end position="264"/>
    </location>
</feature>
<organism evidence="13 14">
    <name type="scientific">Acer saccharum</name>
    <name type="common">Sugar maple</name>
    <dbReference type="NCBI Taxonomy" id="4024"/>
    <lineage>
        <taxon>Eukaryota</taxon>
        <taxon>Viridiplantae</taxon>
        <taxon>Streptophyta</taxon>
        <taxon>Embryophyta</taxon>
        <taxon>Tracheophyta</taxon>
        <taxon>Spermatophyta</taxon>
        <taxon>Magnoliopsida</taxon>
        <taxon>eudicotyledons</taxon>
        <taxon>Gunneridae</taxon>
        <taxon>Pentapetalae</taxon>
        <taxon>rosids</taxon>
        <taxon>malvids</taxon>
        <taxon>Sapindales</taxon>
        <taxon>Sapindaceae</taxon>
        <taxon>Hippocastanoideae</taxon>
        <taxon>Acereae</taxon>
        <taxon>Acer</taxon>
    </lineage>
</organism>
<sequence length="365" mass="40151">MEDGLLHPSVIMKIQGQLPFNFYRIIFRRKWQALMTTETSGAASTSNSTSNLHQPSQGNAFVRSPSKGHDQNVAFTHLLFLVTIMAVLKTATAPLQRVNFLIQSQNEMIKLGRLSHAYKGIGDCFTRTVRNEGFISLWRGNTASVLHFASGMVQRTMMDSFRINSAFCRKKENDGLEEWFARNFATMALFGGTSILLVYHLEYARTRMANDIKINTSTNGVTKGSLMASLMSTGKPLNQMQSWATTVILTGGVGICCDLATYPIDTVRRRMMMRSGEAIKYKSCVDAFSQILKNEGVRSLYKGTSAFVLVHVALIGFLVVIGNTLLKIANVSPEKSRSGGGGGVGEGGDQQASSVSIGWKNWPEH</sequence>
<dbReference type="PROSITE" id="PS50920">
    <property type="entry name" value="SOLCAR"/>
    <property type="match status" value="2"/>
</dbReference>
<dbReference type="PRINTS" id="PR00926">
    <property type="entry name" value="MITOCARRIER"/>
</dbReference>
<comment type="caution">
    <text evidence="11">Lacks conserved residue(s) required for the propagation of feature annotation.</text>
</comment>
<keyword evidence="5" id="KW-0677">Repeat</keyword>
<evidence type="ECO:0000256" key="7">
    <source>
        <dbReference type="ARBA" id="ARBA00023136"/>
    </source>
</evidence>
<dbReference type="AlphaFoldDB" id="A0AA39RNZ2"/>
<name>A0AA39RNZ2_ACESA</name>
<dbReference type="InterPro" id="IPR023395">
    <property type="entry name" value="MCP_dom_sf"/>
</dbReference>
<evidence type="ECO:0000256" key="6">
    <source>
        <dbReference type="ARBA" id="ARBA00022989"/>
    </source>
</evidence>
<dbReference type="InterPro" id="IPR018108">
    <property type="entry name" value="MCP_transmembrane"/>
</dbReference>
<dbReference type="SUPFAM" id="SSF103506">
    <property type="entry name" value="Mitochondrial carrier"/>
    <property type="match status" value="1"/>
</dbReference>
<dbReference type="GO" id="GO:0005471">
    <property type="term" value="F:ATP:ADP antiporter activity"/>
    <property type="evidence" value="ECO:0007669"/>
    <property type="project" value="UniProtKB-UniRule"/>
</dbReference>
<feature type="transmembrane region" description="Helical" evidence="11">
    <location>
        <begin position="306"/>
        <end position="326"/>
    </location>
</feature>
<dbReference type="GO" id="GO:1990544">
    <property type="term" value="P:mitochondrial ATP transmembrane transport"/>
    <property type="evidence" value="ECO:0007669"/>
    <property type="project" value="InterPro"/>
</dbReference>
<feature type="repeat" description="Solcar" evidence="9">
    <location>
        <begin position="241"/>
        <end position="328"/>
    </location>
</feature>
<keyword evidence="6 11" id="KW-1133">Transmembrane helix</keyword>
<dbReference type="GO" id="GO:0005743">
    <property type="term" value="C:mitochondrial inner membrane"/>
    <property type="evidence" value="ECO:0007669"/>
    <property type="project" value="InterPro"/>
</dbReference>
<comment type="caution">
    <text evidence="13">The sequence shown here is derived from an EMBL/GenBank/DDBJ whole genome shotgun (WGS) entry which is preliminary data.</text>
</comment>
<feature type="compositionally biased region" description="Gly residues" evidence="12">
    <location>
        <begin position="338"/>
        <end position="348"/>
    </location>
</feature>
<evidence type="ECO:0000256" key="9">
    <source>
        <dbReference type="PROSITE-ProRule" id="PRU00282"/>
    </source>
</evidence>
<proteinExistence type="inferred from homology"/>
<evidence type="ECO:0000256" key="8">
    <source>
        <dbReference type="ARBA" id="ARBA00024143"/>
    </source>
</evidence>
<evidence type="ECO:0000256" key="2">
    <source>
        <dbReference type="ARBA" id="ARBA00006375"/>
    </source>
</evidence>
<comment type="subunit">
    <text evidence="11">Monomer.</text>
</comment>
<dbReference type="PANTHER" id="PTHR45635:SF23">
    <property type="entry name" value="ADP_ATP TRANSLOCASE"/>
    <property type="match status" value="1"/>
</dbReference>